<evidence type="ECO:0000256" key="1">
    <source>
        <dbReference type="ARBA" id="ARBA00010641"/>
    </source>
</evidence>
<organism evidence="7 8">
    <name type="scientific">Catalinimonas alkaloidigena</name>
    <dbReference type="NCBI Taxonomy" id="1075417"/>
    <lineage>
        <taxon>Bacteria</taxon>
        <taxon>Pseudomonadati</taxon>
        <taxon>Bacteroidota</taxon>
        <taxon>Cytophagia</taxon>
        <taxon>Cytophagales</taxon>
        <taxon>Catalimonadaceae</taxon>
        <taxon>Catalinimonas</taxon>
    </lineage>
</organism>
<dbReference type="PANTHER" id="PTHR43133:SF46">
    <property type="entry name" value="RNA POLYMERASE SIGMA-70 FACTOR ECF SUBFAMILY"/>
    <property type="match status" value="1"/>
</dbReference>
<evidence type="ECO:0000259" key="6">
    <source>
        <dbReference type="Pfam" id="PF08281"/>
    </source>
</evidence>
<dbReference type="OrthoDB" id="9150024at2"/>
<dbReference type="EMBL" id="FNFO01000009">
    <property type="protein sequence ID" value="SDL96831.1"/>
    <property type="molecule type" value="Genomic_DNA"/>
</dbReference>
<dbReference type="GO" id="GO:0003677">
    <property type="term" value="F:DNA binding"/>
    <property type="evidence" value="ECO:0007669"/>
    <property type="project" value="InterPro"/>
</dbReference>
<dbReference type="Proteomes" id="UP000198510">
    <property type="component" value="Unassembled WGS sequence"/>
</dbReference>
<name>A0A1G9PED2_9BACT</name>
<dbReference type="NCBIfam" id="TIGR02937">
    <property type="entry name" value="sigma70-ECF"/>
    <property type="match status" value="1"/>
</dbReference>
<sequence length="199" mass="23384">MPNHPPSTSDAQLWDRFRAGDEAAYVAIYQRYVRVLYNYGLRVMPQQSERVLDAIQDLFVYLWQRRAHLGPTASIRNYLFKALRRKLRRQFRQPFSFAFYEALTQAHDRVLSLADDFDRAADQLEEEHLHQLTTALEHLPDSQKEIIYLRFYNQMSAAEIADILAVSTRTVYRLLDRALEELQNNIVLELLVLLTVLQA</sequence>
<dbReference type="Gene3D" id="1.10.1740.10">
    <property type="match status" value="1"/>
</dbReference>
<dbReference type="InterPro" id="IPR036388">
    <property type="entry name" value="WH-like_DNA-bd_sf"/>
</dbReference>
<evidence type="ECO:0000313" key="8">
    <source>
        <dbReference type="Proteomes" id="UP000198510"/>
    </source>
</evidence>
<dbReference type="SUPFAM" id="SSF88659">
    <property type="entry name" value="Sigma3 and sigma4 domains of RNA polymerase sigma factors"/>
    <property type="match status" value="1"/>
</dbReference>
<dbReference type="InterPro" id="IPR007627">
    <property type="entry name" value="RNA_pol_sigma70_r2"/>
</dbReference>
<dbReference type="InterPro" id="IPR013249">
    <property type="entry name" value="RNA_pol_sigma70_r4_t2"/>
</dbReference>
<gene>
    <name evidence="7" type="ORF">SAMN05421823_109161</name>
</gene>
<keyword evidence="4" id="KW-0804">Transcription</keyword>
<dbReference type="CDD" id="cd06171">
    <property type="entry name" value="Sigma70_r4"/>
    <property type="match status" value="1"/>
</dbReference>
<proteinExistence type="inferred from homology"/>
<accession>A0A1G9PED2</accession>
<dbReference type="PANTHER" id="PTHR43133">
    <property type="entry name" value="RNA POLYMERASE ECF-TYPE SIGMA FACTO"/>
    <property type="match status" value="1"/>
</dbReference>
<protein>
    <submittedName>
        <fullName evidence="7">RNA polymerase sigma-70 factor, ECF subfamily</fullName>
    </submittedName>
</protein>
<evidence type="ECO:0000256" key="2">
    <source>
        <dbReference type="ARBA" id="ARBA00023015"/>
    </source>
</evidence>
<feature type="domain" description="RNA polymerase sigma factor 70 region 4 type 2" evidence="6">
    <location>
        <begin position="130"/>
        <end position="182"/>
    </location>
</feature>
<dbReference type="Pfam" id="PF08281">
    <property type="entry name" value="Sigma70_r4_2"/>
    <property type="match status" value="1"/>
</dbReference>
<keyword evidence="3" id="KW-0731">Sigma factor</keyword>
<comment type="similarity">
    <text evidence="1">Belongs to the sigma-70 factor family. ECF subfamily.</text>
</comment>
<dbReference type="InterPro" id="IPR013324">
    <property type="entry name" value="RNA_pol_sigma_r3/r4-like"/>
</dbReference>
<feature type="domain" description="RNA polymerase sigma-70 region 2" evidence="5">
    <location>
        <begin position="28"/>
        <end position="93"/>
    </location>
</feature>
<dbReference type="SUPFAM" id="SSF88946">
    <property type="entry name" value="Sigma2 domain of RNA polymerase sigma factors"/>
    <property type="match status" value="1"/>
</dbReference>
<dbReference type="STRING" id="1075417.SAMN05421823_109161"/>
<keyword evidence="8" id="KW-1185">Reference proteome</keyword>
<evidence type="ECO:0000256" key="4">
    <source>
        <dbReference type="ARBA" id="ARBA00023163"/>
    </source>
</evidence>
<dbReference type="GO" id="GO:0006352">
    <property type="term" value="P:DNA-templated transcription initiation"/>
    <property type="evidence" value="ECO:0007669"/>
    <property type="project" value="InterPro"/>
</dbReference>
<keyword evidence="2" id="KW-0805">Transcription regulation</keyword>
<dbReference type="GO" id="GO:0016987">
    <property type="term" value="F:sigma factor activity"/>
    <property type="evidence" value="ECO:0007669"/>
    <property type="project" value="UniProtKB-KW"/>
</dbReference>
<dbReference type="InterPro" id="IPR039425">
    <property type="entry name" value="RNA_pol_sigma-70-like"/>
</dbReference>
<evidence type="ECO:0000256" key="3">
    <source>
        <dbReference type="ARBA" id="ARBA00023082"/>
    </source>
</evidence>
<dbReference type="AlphaFoldDB" id="A0A1G9PED2"/>
<evidence type="ECO:0000313" key="7">
    <source>
        <dbReference type="EMBL" id="SDL96831.1"/>
    </source>
</evidence>
<dbReference type="Gene3D" id="1.10.10.10">
    <property type="entry name" value="Winged helix-like DNA-binding domain superfamily/Winged helix DNA-binding domain"/>
    <property type="match status" value="1"/>
</dbReference>
<dbReference type="InterPro" id="IPR014284">
    <property type="entry name" value="RNA_pol_sigma-70_dom"/>
</dbReference>
<reference evidence="7 8" key="1">
    <citation type="submission" date="2016-10" db="EMBL/GenBank/DDBJ databases">
        <authorList>
            <person name="de Groot N.N."/>
        </authorList>
    </citation>
    <scope>NUCLEOTIDE SEQUENCE [LARGE SCALE GENOMIC DNA]</scope>
    <source>
        <strain evidence="7 8">DSM 25186</strain>
    </source>
</reference>
<dbReference type="InterPro" id="IPR013325">
    <property type="entry name" value="RNA_pol_sigma_r2"/>
</dbReference>
<dbReference type="Pfam" id="PF04542">
    <property type="entry name" value="Sigma70_r2"/>
    <property type="match status" value="1"/>
</dbReference>
<dbReference type="RefSeq" id="WP_089685698.1">
    <property type="nucleotide sequence ID" value="NZ_FNFO01000009.1"/>
</dbReference>
<evidence type="ECO:0000259" key="5">
    <source>
        <dbReference type="Pfam" id="PF04542"/>
    </source>
</evidence>